<dbReference type="InterPro" id="IPR007219">
    <property type="entry name" value="XnlR_reg_dom"/>
</dbReference>
<accession>A0AAV9NC62</accession>
<evidence type="ECO:0000259" key="2">
    <source>
        <dbReference type="SMART" id="SM00906"/>
    </source>
</evidence>
<dbReference type="GeneID" id="89970910"/>
<sequence length="578" mass="64785">MDDVRTCQIINDGLPKFIVPIDSAKCNQHQAFLRCQGAFNVPEEKLCNAIITSYIHFVHPQLPVVDIHDLLQALATNGRDCKISILLFQCILLSGSTFVEMEHVTEAGFDSRMGLRKQLADRARLLYDFDCETDRLVLVQSLTLMTCWQEAGDEVKHLRHWIGIAFNISVFIGLNKDPTSASIPVQRKHLWKRVWWSCYMKDQMLALGLRHPPIISADECETPDLVLEDFDIRPPTADVSSVFKDCGLLFDIDQQNQLASVCIAQQQLCLKLSKVLKARYETIAPRLGCTTTRTLVSVPRTSITNTPEIQNCASELTSWYRDLPSILRYQGSSSLQFGPEQDLLIFHCALLNLHYYTLLCVLQRPWPSAILRVLPASEICSQRKSRLAANAISSILKDLQVLEMVHLLPTSGITSIVQAAIVHMSDSTTEIASLRDQSRHQLETCLGFLDTLVEVHSYSLFAKSFLVSAAANLYREPKYMEHLKTFGGSGTQQHEFGEGNIFTPGSLKLTSFSDIRPSLVDATNDHPTVFLPKQSADSQPDIPSDLLDLFDYGQLELDLSPDLFLNLGQADFSSIVNN</sequence>
<dbReference type="GO" id="GO:0006351">
    <property type="term" value="P:DNA-templated transcription"/>
    <property type="evidence" value="ECO:0007669"/>
    <property type="project" value="InterPro"/>
</dbReference>
<dbReference type="SMART" id="SM00906">
    <property type="entry name" value="Fungal_trans"/>
    <property type="match status" value="1"/>
</dbReference>
<keyword evidence="1" id="KW-0539">Nucleus</keyword>
<comment type="caution">
    <text evidence="3">The sequence shown here is derived from an EMBL/GenBank/DDBJ whole genome shotgun (WGS) entry which is preliminary data.</text>
</comment>
<dbReference type="EMBL" id="JAVRRD010000014">
    <property type="protein sequence ID" value="KAK5051908.1"/>
    <property type="molecule type" value="Genomic_DNA"/>
</dbReference>
<dbReference type="RefSeq" id="XP_064705922.1">
    <property type="nucleotide sequence ID" value="XM_064846312.1"/>
</dbReference>
<evidence type="ECO:0000256" key="1">
    <source>
        <dbReference type="ARBA" id="ARBA00023242"/>
    </source>
</evidence>
<dbReference type="Pfam" id="PF04082">
    <property type="entry name" value="Fungal_trans"/>
    <property type="match status" value="1"/>
</dbReference>
<evidence type="ECO:0000313" key="4">
    <source>
        <dbReference type="Proteomes" id="UP001358417"/>
    </source>
</evidence>
<dbReference type="InterPro" id="IPR052761">
    <property type="entry name" value="Fungal_Detox/Toxin_TFs"/>
</dbReference>
<keyword evidence="4" id="KW-1185">Reference proteome</keyword>
<gene>
    <name evidence="3" type="ORF">LTR84_002711</name>
</gene>
<dbReference type="PANTHER" id="PTHR47425:SF3">
    <property type="entry name" value="ZN(II)2CYS6 TRANSCRIPTION FACTOR (EUROFUNG)"/>
    <property type="match status" value="1"/>
</dbReference>
<dbReference type="AlphaFoldDB" id="A0AAV9NC62"/>
<dbReference type="GO" id="GO:0008270">
    <property type="term" value="F:zinc ion binding"/>
    <property type="evidence" value="ECO:0007669"/>
    <property type="project" value="InterPro"/>
</dbReference>
<dbReference type="CDD" id="cd12148">
    <property type="entry name" value="fungal_TF_MHR"/>
    <property type="match status" value="1"/>
</dbReference>
<dbReference type="Proteomes" id="UP001358417">
    <property type="component" value="Unassembled WGS sequence"/>
</dbReference>
<proteinExistence type="predicted"/>
<reference evidence="3 4" key="1">
    <citation type="submission" date="2023-08" db="EMBL/GenBank/DDBJ databases">
        <title>Black Yeasts Isolated from many extreme environments.</title>
        <authorList>
            <person name="Coleine C."/>
            <person name="Stajich J.E."/>
            <person name="Selbmann L."/>
        </authorList>
    </citation>
    <scope>NUCLEOTIDE SEQUENCE [LARGE SCALE GENOMIC DNA]</scope>
    <source>
        <strain evidence="3 4">CCFEE 5792</strain>
    </source>
</reference>
<dbReference type="PANTHER" id="PTHR47425">
    <property type="entry name" value="FARB-RELATED"/>
    <property type="match status" value="1"/>
</dbReference>
<dbReference type="GO" id="GO:0003677">
    <property type="term" value="F:DNA binding"/>
    <property type="evidence" value="ECO:0007669"/>
    <property type="project" value="InterPro"/>
</dbReference>
<protein>
    <recommendedName>
        <fullName evidence="2">Xylanolytic transcriptional activator regulatory domain-containing protein</fullName>
    </recommendedName>
</protein>
<feature type="domain" description="Xylanolytic transcriptional activator regulatory" evidence="2">
    <location>
        <begin position="158"/>
        <end position="230"/>
    </location>
</feature>
<evidence type="ECO:0000313" key="3">
    <source>
        <dbReference type="EMBL" id="KAK5051908.1"/>
    </source>
</evidence>
<name>A0AAV9NC62_9EURO</name>
<organism evidence="3 4">
    <name type="scientific">Exophiala bonariae</name>
    <dbReference type="NCBI Taxonomy" id="1690606"/>
    <lineage>
        <taxon>Eukaryota</taxon>
        <taxon>Fungi</taxon>
        <taxon>Dikarya</taxon>
        <taxon>Ascomycota</taxon>
        <taxon>Pezizomycotina</taxon>
        <taxon>Eurotiomycetes</taxon>
        <taxon>Chaetothyriomycetidae</taxon>
        <taxon>Chaetothyriales</taxon>
        <taxon>Herpotrichiellaceae</taxon>
        <taxon>Exophiala</taxon>
    </lineage>
</organism>